<evidence type="ECO:0000313" key="1">
    <source>
        <dbReference type="EMBL" id="KAA8895545.1"/>
    </source>
</evidence>
<name>A0A5J5EIP8_9PEZI</name>
<dbReference type="Proteomes" id="UP000326924">
    <property type="component" value="Unassembled WGS sequence"/>
</dbReference>
<protein>
    <submittedName>
        <fullName evidence="1">Uncharacterized protein</fullName>
    </submittedName>
</protein>
<sequence>MNMYSITVKNESGSHQHYALFSKAPQVTGTVQGQVWSNVFATANTPKQQTAQFTVYKQYYAVCGSSNGSPDQGVQVSVGQTLPVTLGVKKPDGTVVHGTTVGLIDDGGAPAFSDTMPPASSYPNAFEIDTHPDFTVQDAKDGNWLIGLGGSSNGTGSTGPAATFMPEPNVKYQIQPVNTYYVCFGDFTKGALIDVTKIGGSTCTIDFTHLPSSVTIVHDAEGELVLQKE</sequence>
<dbReference type="EMBL" id="VXIS01000258">
    <property type="protein sequence ID" value="KAA8895545.1"/>
    <property type="molecule type" value="Genomic_DNA"/>
</dbReference>
<keyword evidence="2" id="KW-1185">Reference proteome</keyword>
<reference evidence="1 2" key="1">
    <citation type="submission" date="2019-09" db="EMBL/GenBank/DDBJ databases">
        <title>Draft genome of the ectomycorrhizal ascomycete Sphaerosporella brunnea.</title>
        <authorList>
            <consortium name="DOE Joint Genome Institute"/>
            <person name="Benucci G.M."/>
            <person name="Marozzi G."/>
            <person name="Antonielli L."/>
            <person name="Sanchez S."/>
            <person name="Marco P."/>
            <person name="Wang X."/>
            <person name="Falini L.B."/>
            <person name="Barry K."/>
            <person name="Haridas S."/>
            <person name="Lipzen A."/>
            <person name="Labutti K."/>
            <person name="Grigoriev I.V."/>
            <person name="Murat C."/>
            <person name="Martin F."/>
            <person name="Albertini E."/>
            <person name="Donnini D."/>
            <person name="Bonito G."/>
        </authorList>
    </citation>
    <scope>NUCLEOTIDE SEQUENCE [LARGE SCALE GENOMIC DNA]</scope>
    <source>
        <strain evidence="1 2">Sb_GMNB300</strain>
    </source>
</reference>
<dbReference type="OrthoDB" id="5413269at2759"/>
<dbReference type="InParanoid" id="A0A5J5EIP8"/>
<comment type="caution">
    <text evidence="1">The sequence shown here is derived from an EMBL/GenBank/DDBJ whole genome shotgun (WGS) entry which is preliminary data.</text>
</comment>
<gene>
    <name evidence="1" type="ORF">FN846DRAFT_969087</name>
</gene>
<dbReference type="AlphaFoldDB" id="A0A5J5EIP8"/>
<accession>A0A5J5EIP8</accession>
<organism evidence="1 2">
    <name type="scientific">Sphaerosporella brunnea</name>
    <dbReference type="NCBI Taxonomy" id="1250544"/>
    <lineage>
        <taxon>Eukaryota</taxon>
        <taxon>Fungi</taxon>
        <taxon>Dikarya</taxon>
        <taxon>Ascomycota</taxon>
        <taxon>Pezizomycotina</taxon>
        <taxon>Pezizomycetes</taxon>
        <taxon>Pezizales</taxon>
        <taxon>Pyronemataceae</taxon>
        <taxon>Sphaerosporella</taxon>
    </lineage>
</organism>
<evidence type="ECO:0000313" key="2">
    <source>
        <dbReference type="Proteomes" id="UP000326924"/>
    </source>
</evidence>
<proteinExistence type="predicted"/>